<evidence type="ECO:0000256" key="1">
    <source>
        <dbReference type="ARBA" id="ARBA00022670"/>
    </source>
</evidence>
<comment type="cofactor">
    <cofactor evidence="6">
        <name>Zn(2+)</name>
        <dbReference type="ChEBI" id="CHEBI:29105"/>
    </cofactor>
    <text evidence="6">Binds 1 zinc ion per subunit.</text>
</comment>
<feature type="transmembrane region" description="Helical" evidence="7">
    <location>
        <begin position="6"/>
        <end position="23"/>
    </location>
</feature>
<keyword evidence="4 6" id="KW-0862">Zinc</keyword>
<feature type="transmembrane region" description="Helical" evidence="7">
    <location>
        <begin position="275"/>
        <end position="295"/>
    </location>
</feature>
<proteinExistence type="inferred from homology"/>
<evidence type="ECO:0000256" key="7">
    <source>
        <dbReference type="SAM" id="Phobius"/>
    </source>
</evidence>
<dbReference type="InterPro" id="IPR052173">
    <property type="entry name" value="Beta-lactam_resp_regulator"/>
</dbReference>
<dbReference type="Proteomes" id="UP000613974">
    <property type="component" value="Unassembled WGS sequence"/>
</dbReference>
<reference evidence="10" key="1">
    <citation type="submission" date="2023-07" db="EMBL/GenBank/DDBJ databases">
        <title>Whole genome shotgun sequence of Streptomyces nojiriensis NBRC 13794.</title>
        <authorList>
            <person name="Komaki H."/>
            <person name="Tamura T."/>
        </authorList>
    </citation>
    <scope>NUCLEOTIDE SEQUENCE [LARGE SCALE GENOMIC DNA]</scope>
    <source>
        <strain evidence="10">NBRC 13794</strain>
    </source>
</reference>
<name>A0ABQ3SFR2_9ACTN</name>
<evidence type="ECO:0000259" key="8">
    <source>
        <dbReference type="Pfam" id="PF01435"/>
    </source>
</evidence>
<organism evidence="9 10">
    <name type="scientific">Streptomyces nojiriensis</name>
    <dbReference type="NCBI Taxonomy" id="66374"/>
    <lineage>
        <taxon>Bacteria</taxon>
        <taxon>Bacillati</taxon>
        <taxon>Actinomycetota</taxon>
        <taxon>Actinomycetes</taxon>
        <taxon>Kitasatosporales</taxon>
        <taxon>Streptomycetaceae</taxon>
        <taxon>Streptomyces</taxon>
    </lineage>
</organism>
<evidence type="ECO:0000256" key="2">
    <source>
        <dbReference type="ARBA" id="ARBA00022723"/>
    </source>
</evidence>
<dbReference type="CDD" id="cd07326">
    <property type="entry name" value="M56_BlaR1_MecR1_like"/>
    <property type="match status" value="1"/>
</dbReference>
<evidence type="ECO:0000256" key="3">
    <source>
        <dbReference type="ARBA" id="ARBA00022801"/>
    </source>
</evidence>
<accession>A0ABQ3SFR2</accession>
<evidence type="ECO:0000313" key="9">
    <source>
        <dbReference type="EMBL" id="GHI66980.1"/>
    </source>
</evidence>
<evidence type="ECO:0000256" key="5">
    <source>
        <dbReference type="ARBA" id="ARBA00023049"/>
    </source>
</evidence>
<keyword evidence="3 6" id="KW-0378">Hydrolase</keyword>
<keyword evidence="5 6" id="KW-0482">Metalloprotease</keyword>
<dbReference type="PANTHER" id="PTHR34978">
    <property type="entry name" value="POSSIBLE SENSOR-TRANSDUCER PROTEIN BLAR"/>
    <property type="match status" value="1"/>
</dbReference>
<keyword evidence="7" id="KW-0472">Membrane</keyword>
<feature type="transmembrane region" description="Helical" evidence="7">
    <location>
        <begin position="81"/>
        <end position="105"/>
    </location>
</feature>
<dbReference type="InterPro" id="IPR001915">
    <property type="entry name" value="Peptidase_M48"/>
</dbReference>
<evidence type="ECO:0000256" key="6">
    <source>
        <dbReference type="RuleBase" id="RU003983"/>
    </source>
</evidence>
<dbReference type="EMBL" id="BNEC01000003">
    <property type="protein sequence ID" value="GHI66980.1"/>
    <property type="molecule type" value="Genomic_DNA"/>
</dbReference>
<feature type="transmembrane region" description="Helical" evidence="7">
    <location>
        <begin position="35"/>
        <end position="61"/>
    </location>
</feature>
<feature type="domain" description="Peptidase M48" evidence="8">
    <location>
        <begin position="122"/>
        <end position="182"/>
    </location>
</feature>
<dbReference type="RefSeq" id="WP_189739484.1">
    <property type="nucleotide sequence ID" value="NZ_BMRL01000007.1"/>
</dbReference>
<comment type="similarity">
    <text evidence="6">Belongs to the peptidase M48 family.</text>
</comment>
<dbReference type="PANTHER" id="PTHR34978:SF3">
    <property type="entry name" value="SLR0241 PROTEIN"/>
    <property type="match status" value="1"/>
</dbReference>
<keyword evidence="7" id="KW-1133">Transmembrane helix</keyword>
<protein>
    <recommendedName>
        <fullName evidence="8">Peptidase M48 domain-containing protein</fullName>
    </recommendedName>
</protein>
<sequence length="312" mass="32386">MTWLLSLPLLLPFLAGPLCRVLVTSLPSRQAVRLLVGSAAGLAAGSIAALALLVVPGATHLPPVAALGHLLTPLASGSPGTAAVITVAATSLLAARGALLLHGAYRWWKQLRRARLLAAGSRSELVVLEEEHPDAYALPGRPGRIVITSGMLRALSAAECEVLLAHERAHLRGRHHLLAAIVELAAHCHPGLRAVREPLRYALERSADESAAQAVGDRRLTARAIGRAALAVHASPDRNRPGFALAATTGPVPLRVAALLGQPARARVCGAPRRLAVVALLTCLAVSAGASLRAADSLHARIEIAQGETGEE</sequence>
<dbReference type="Gene3D" id="3.30.2010.10">
    <property type="entry name" value="Metalloproteases ('zincins'), catalytic domain"/>
    <property type="match status" value="1"/>
</dbReference>
<keyword evidence="7" id="KW-0812">Transmembrane</keyword>
<evidence type="ECO:0000256" key="4">
    <source>
        <dbReference type="ARBA" id="ARBA00022833"/>
    </source>
</evidence>
<keyword evidence="1 6" id="KW-0645">Protease</keyword>
<gene>
    <name evidence="9" type="ORF">Snoj_08980</name>
</gene>
<keyword evidence="10" id="KW-1185">Reference proteome</keyword>
<comment type="caution">
    <text evidence="9">The sequence shown here is derived from an EMBL/GenBank/DDBJ whole genome shotgun (WGS) entry which is preliminary data.</text>
</comment>
<evidence type="ECO:0000313" key="10">
    <source>
        <dbReference type="Proteomes" id="UP000613974"/>
    </source>
</evidence>
<dbReference type="Pfam" id="PF01435">
    <property type="entry name" value="Peptidase_M48"/>
    <property type="match status" value="1"/>
</dbReference>
<dbReference type="GeneID" id="95593343"/>
<keyword evidence="2" id="KW-0479">Metal-binding</keyword>